<proteinExistence type="predicted"/>
<reference evidence="2 3" key="1">
    <citation type="submission" date="2018-07" db="EMBL/GenBank/DDBJ databases">
        <title>Complete genome sequence of Flavobacterium psychrolimnae LMG 22018.</title>
        <authorList>
            <person name="Kim D.-U."/>
        </authorList>
    </citation>
    <scope>NUCLEOTIDE SEQUENCE [LARGE SCALE GENOMIC DNA]</scope>
    <source>
        <strain evidence="2 3">LMG 22018</strain>
    </source>
</reference>
<dbReference type="RefSeq" id="WP_113634320.1">
    <property type="nucleotide sequence ID" value="NZ_QNUX01000004.1"/>
</dbReference>
<evidence type="ECO:0000259" key="1">
    <source>
        <dbReference type="Pfam" id="PF01590"/>
    </source>
</evidence>
<evidence type="ECO:0000313" key="2">
    <source>
        <dbReference type="EMBL" id="RBN50853.1"/>
    </source>
</evidence>
<dbReference type="AlphaFoldDB" id="A0A366B2I6"/>
<organism evidence="2 3">
    <name type="scientific">Flavobacterium psychrolimnae</name>
    <dbReference type="NCBI Taxonomy" id="249351"/>
    <lineage>
        <taxon>Bacteria</taxon>
        <taxon>Pseudomonadati</taxon>
        <taxon>Bacteroidota</taxon>
        <taxon>Flavobacteriia</taxon>
        <taxon>Flavobacteriales</taxon>
        <taxon>Flavobacteriaceae</taxon>
        <taxon>Flavobacterium</taxon>
    </lineage>
</organism>
<dbReference type="OrthoDB" id="627374at2"/>
<keyword evidence="3" id="KW-1185">Reference proteome</keyword>
<feature type="domain" description="GAF" evidence="1">
    <location>
        <begin position="247"/>
        <end position="371"/>
    </location>
</feature>
<comment type="caution">
    <text evidence="2">The sequence shown here is derived from an EMBL/GenBank/DDBJ whole genome shotgun (WGS) entry which is preliminary data.</text>
</comment>
<evidence type="ECO:0000313" key="3">
    <source>
        <dbReference type="Proteomes" id="UP000253676"/>
    </source>
</evidence>
<dbReference type="InterPro" id="IPR003018">
    <property type="entry name" value="GAF"/>
</dbReference>
<gene>
    <name evidence="2" type="ORF">DR980_05830</name>
</gene>
<accession>A0A366B2I6</accession>
<name>A0A366B2I6_9FLAO</name>
<protein>
    <submittedName>
        <fullName evidence="2">GAF domain-containing protein</fullName>
    </submittedName>
</protein>
<dbReference type="EMBL" id="QNUX01000004">
    <property type="protein sequence ID" value="RBN50853.1"/>
    <property type="molecule type" value="Genomic_DNA"/>
</dbReference>
<dbReference type="Proteomes" id="UP000253676">
    <property type="component" value="Unassembled WGS sequence"/>
</dbReference>
<dbReference type="SUPFAM" id="SSF55781">
    <property type="entry name" value="GAF domain-like"/>
    <property type="match status" value="1"/>
</dbReference>
<sequence>MAQIFFKESPFKTMISFHKLIEALEEIAITNVDYRANYAKALLKEIEPFPEFRTGIENLDLLQEKETLIQYLLADLFPTALTNNEIKAVTIPFQNFTFNYTERFKKIVNEAGVSFDIAIRDFDEHQFYVMSCTLILNEFYGQKIDFNKPLFYDIPNKKGIMNQYRILYNADFLEIIATDKSPKLSQDDIDLLMDNYDDLALWKEKFPVESWILKGFGIAILFDATTESSISKLKSNLLKPEREQIALQENFESIFRSIFKIADLRVGVIVYNAEEDKFVKPTLNDTSLSSFILSTEEEVPCKNALLGCSFENLLENNKVLSISNVEKFAREPGNQIFGSHLLNQNIHSCIFAPIIKNGMLLGVVELVSASPRELNSINASKLDLILPYLIDTVERYNTDMQNQIEAIIQREYTAIHPSVYWKFRKEAQKYFQTQTRDYIFKEIVFKEVYPLYGQIDIKGSSNHRNETVKEDLKNQLNALIQIFDNQKTKTNLVLLEQRKFELQSLLKQLDSPLKADTEQQIQLYIENEIHPILRNTKTDSAGEILEKNYFESLDEKSGMFYHSRKKFDNAMSIINKKLASILDKKQAEAQNIYPHYYERFKTDGVEHNLYIGSSIAPSKAFDTMYLHNLRLWQLQTLCEMELEHHQLKYSLPYELDVTSLILVFSSPISIRFRMDEKRFDVDGTYNARYEVVKKRIDKANIKGTKERITEKEKITIVYSHNNEETEYLNYIKFLQFKNVLEPTVEQFEVEELQGVSGLRAIRVKVSNKNTDETQKSFSYQDLLDELN</sequence>
<dbReference type="Pfam" id="PF01590">
    <property type="entry name" value="GAF"/>
    <property type="match status" value="1"/>
</dbReference>